<dbReference type="EMBL" id="CP012752">
    <property type="protein sequence ID" value="ALG05851.1"/>
    <property type="molecule type" value="Genomic_DNA"/>
</dbReference>
<keyword evidence="3 4" id="KW-0378">Hydrolase</keyword>
<sequence length="156" mass="17286">MARLDHYQNPAAPKANSIVVATTAFVLDDDGRLLMIRRTDNDLYAIPGGAQEVGETISAAAVRETKEETGIDIEVTGLIGIYSDPEHVIEFTDGEVRQEFSICFRANPVGGSLRTSNESKEVSWVEQSLLPELVIHPSIRLRIQHGFDERAEPYYA</sequence>
<feature type="domain" description="Nudix hydrolase" evidence="5">
    <location>
        <begin position="17"/>
        <end position="147"/>
    </location>
</feature>
<evidence type="ECO:0000256" key="1">
    <source>
        <dbReference type="ARBA" id="ARBA00001946"/>
    </source>
</evidence>
<evidence type="ECO:0000313" key="7">
    <source>
        <dbReference type="Proteomes" id="UP000063699"/>
    </source>
</evidence>
<dbReference type="AlphaFoldDB" id="A0A0N9HSP0"/>
<organism evidence="6 7">
    <name type="scientific">Kibdelosporangium phytohabitans</name>
    <dbReference type="NCBI Taxonomy" id="860235"/>
    <lineage>
        <taxon>Bacteria</taxon>
        <taxon>Bacillati</taxon>
        <taxon>Actinomycetota</taxon>
        <taxon>Actinomycetes</taxon>
        <taxon>Pseudonocardiales</taxon>
        <taxon>Pseudonocardiaceae</taxon>
        <taxon>Kibdelosporangium</taxon>
    </lineage>
</organism>
<dbReference type="PROSITE" id="PS00893">
    <property type="entry name" value="NUDIX_BOX"/>
    <property type="match status" value="1"/>
</dbReference>
<comment type="similarity">
    <text evidence="2 4">Belongs to the Nudix hydrolase family.</text>
</comment>
<comment type="cofactor">
    <cofactor evidence="1">
        <name>Mg(2+)</name>
        <dbReference type="ChEBI" id="CHEBI:18420"/>
    </cofactor>
</comment>
<protein>
    <submittedName>
        <fullName evidence="6">NUDIX hydrolase</fullName>
    </submittedName>
</protein>
<evidence type="ECO:0000313" key="6">
    <source>
        <dbReference type="EMBL" id="ALG05851.1"/>
    </source>
</evidence>
<dbReference type="SUPFAM" id="SSF55811">
    <property type="entry name" value="Nudix"/>
    <property type="match status" value="1"/>
</dbReference>
<dbReference type="PANTHER" id="PTHR43046:SF16">
    <property type="entry name" value="ADP-RIBOSE PYROPHOSPHATASE YJHB-RELATED"/>
    <property type="match status" value="1"/>
</dbReference>
<evidence type="ECO:0000256" key="2">
    <source>
        <dbReference type="ARBA" id="ARBA00005582"/>
    </source>
</evidence>
<evidence type="ECO:0000256" key="4">
    <source>
        <dbReference type="RuleBase" id="RU003476"/>
    </source>
</evidence>
<evidence type="ECO:0000259" key="5">
    <source>
        <dbReference type="PROSITE" id="PS51462"/>
    </source>
</evidence>
<dbReference type="InterPro" id="IPR020476">
    <property type="entry name" value="Nudix_hydrolase"/>
</dbReference>
<accession>A0A0N9HSP0</accession>
<dbReference type="Pfam" id="PF00293">
    <property type="entry name" value="NUDIX"/>
    <property type="match status" value="1"/>
</dbReference>
<dbReference type="RefSeq" id="WP_054287830.1">
    <property type="nucleotide sequence ID" value="NZ_CP012752.1"/>
</dbReference>
<dbReference type="OrthoDB" id="9814308at2"/>
<name>A0A0N9HSP0_9PSEU</name>
<dbReference type="Gene3D" id="3.90.79.10">
    <property type="entry name" value="Nucleoside Triphosphate Pyrophosphohydrolase"/>
    <property type="match status" value="1"/>
</dbReference>
<evidence type="ECO:0000256" key="3">
    <source>
        <dbReference type="ARBA" id="ARBA00022801"/>
    </source>
</evidence>
<keyword evidence="7" id="KW-1185">Reference proteome</keyword>
<dbReference type="PROSITE" id="PS51462">
    <property type="entry name" value="NUDIX"/>
    <property type="match status" value="1"/>
</dbReference>
<dbReference type="Proteomes" id="UP000063699">
    <property type="component" value="Chromosome"/>
</dbReference>
<dbReference type="STRING" id="860235.AOZ06_01985"/>
<dbReference type="InterPro" id="IPR015797">
    <property type="entry name" value="NUDIX_hydrolase-like_dom_sf"/>
</dbReference>
<dbReference type="InterPro" id="IPR020084">
    <property type="entry name" value="NUDIX_hydrolase_CS"/>
</dbReference>
<dbReference type="InterPro" id="IPR000086">
    <property type="entry name" value="NUDIX_hydrolase_dom"/>
</dbReference>
<dbReference type="PANTHER" id="PTHR43046">
    <property type="entry name" value="GDP-MANNOSE MANNOSYL HYDROLASE"/>
    <property type="match status" value="1"/>
</dbReference>
<proteinExistence type="inferred from homology"/>
<dbReference type="KEGG" id="kphy:AOZ06_01985"/>
<dbReference type="PRINTS" id="PR00502">
    <property type="entry name" value="NUDIXFAMILY"/>
</dbReference>
<gene>
    <name evidence="6" type="ORF">AOZ06_01985</name>
</gene>
<reference evidence="6 7" key="1">
    <citation type="submission" date="2015-07" db="EMBL/GenBank/DDBJ databases">
        <title>Genome sequencing of Kibdelosporangium phytohabitans.</title>
        <authorList>
            <person name="Qin S."/>
            <person name="Xing K."/>
        </authorList>
    </citation>
    <scope>NUCLEOTIDE SEQUENCE [LARGE SCALE GENOMIC DNA]</scope>
    <source>
        <strain evidence="6 7">KLBMP1111</strain>
    </source>
</reference>
<dbReference type="GO" id="GO:0016787">
    <property type="term" value="F:hydrolase activity"/>
    <property type="evidence" value="ECO:0007669"/>
    <property type="project" value="UniProtKB-KW"/>
</dbReference>